<evidence type="ECO:0000313" key="2">
    <source>
        <dbReference type="Proteomes" id="UP001290101"/>
    </source>
</evidence>
<dbReference type="EMBL" id="JAXOTQ010000005">
    <property type="protein sequence ID" value="MDZ5488885.1"/>
    <property type="molecule type" value="Genomic_DNA"/>
</dbReference>
<comment type="caution">
    <text evidence="1">The sequence shown here is derived from an EMBL/GenBank/DDBJ whole genome shotgun (WGS) entry which is preliminary data.</text>
</comment>
<keyword evidence="2" id="KW-1185">Reference proteome</keyword>
<sequence>MWNPPTPAEQELWNAVVAGVRAADQADRAGFENAIGRLSRLPQPWARQVLRDTAALLAEELDPEGRDPWPLLAAQVDRSAAWLPEVDRALLAAVIPGGDRPPAADVPGEPEHTRCRLLLIAHLADAAQVGVGAFVDVALAGNSRRPGRTMSAAVPHCRLGH</sequence>
<dbReference type="RefSeq" id="WP_322439352.1">
    <property type="nucleotide sequence ID" value="NZ_JAXOTQ010000005.1"/>
</dbReference>
<proteinExistence type="predicted"/>
<organism evidence="1 2">
    <name type="scientific">Micromonospora sicca</name>
    <dbReference type="NCBI Taxonomy" id="2202420"/>
    <lineage>
        <taxon>Bacteria</taxon>
        <taxon>Bacillati</taxon>
        <taxon>Actinomycetota</taxon>
        <taxon>Actinomycetes</taxon>
        <taxon>Micromonosporales</taxon>
        <taxon>Micromonosporaceae</taxon>
        <taxon>Micromonospora</taxon>
    </lineage>
</organism>
<name>A0ABU5J8M6_9ACTN</name>
<gene>
    <name evidence="1" type="ORF">U2F25_05260</name>
</gene>
<dbReference type="Proteomes" id="UP001290101">
    <property type="component" value="Unassembled WGS sequence"/>
</dbReference>
<protein>
    <submittedName>
        <fullName evidence="1">Uncharacterized protein</fullName>
    </submittedName>
</protein>
<evidence type="ECO:0000313" key="1">
    <source>
        <dbReference type="EMBL" id="MDZ5488885.1"/>
    </source>
</evidence>
<accession>A0ABU5J8M6</accession>
<reference evidence="1 2" key="1">
    <citation type="submission" date="2023-12" db="EMBL/GenBank/DDBJ databases">
        <title>Micromonospora sp. nov., isolated from Atacama Desert.</title>
        <authorList>
            <person name="Carro L."/>
            <person name="Golinska P."/>
            <person name="Klenk H.-P."/>
            <person name="Goodfellow M."/>
        </authorList>
    </citation>
    <scope>NUCLEOTIDE SEQUENCE [LARGE SCALE GENOMIC DNA]</scope>
    <source>
        <strain evidence="1 2">4G53</strain>
    </source>
</reference>